<gene>
    <name evidence="1" type="ORF">NVIE_025640</name>
</gene>
<dbReference type="AlphaFoldDB" id="A0A060HJX3"/>
<evidence type="ECO:0000313" key="2">
    <source>
        <dbReference type="Proteomes" id="UP000027093"/>
    </source>
</evidence>
<evidence type="ECO:0000313" key="1">
    <source>
        <dbReference type="EMBL" id="AIC16834.1"/>
    </source>
</evidence>
<organism evidence="1 2">
    <name type="scientific">Nitrososphaera viennensis EN76</name>
    <dbReference type="NCBI Taxonomy" id="926571"/>
    <lineage>
        <taxon>Archaea</taxon>
        <taxon>Nitrososphaerota</taxon>
        <taxon>Nitrososphaeria</taxon>
        <taxon>Nitrososphaerales</taxon>
        <taxon>Nitrososphaeraceae</taxon>
        <taxon>Nitrososphaera</taxon>
    </lineage>
</organism>
<protein>
    <submittedName>
        <fullName evidence="1">Uncharacterized protein</fullName>
    </submittedName>
</protein>
<accession>A0A060HJX3</accession>
<reference evidence="1 2" key="1">
    <citation type="journal article" date="2014" name="Int. J. Syst. Evol. Microbiol.">
        <title>Nitrososphaera viennensis gen. nov., sp. nov., an aerobic and mesophilic, ammonia-oxidizing archaeon from soil and a member of the archaeal phylum Thaumarchaeota.</title>
        <authorList>
            <person name="Stieglmeier M."/>
            <person name="Klingl A."/>
            <person name="Alves R.J."/>
            <person name="Rittmann S.K."/>
            <person name="Melcher M."/>
            <person name="Leisch N."/>
            <person name="Schleper C."/>
        </authorList>
    </citation>
    <scope>NUCLEOTIDE SEQUENCE [LARGE SCALE GENOMIC DNA]</scope>
    <source>
        <strain evidence="1">EN76</strain>
    </source>
</reference>
<dbReference type="HOGENOM" id="CLU_635547_0_0_2"/>
<proteinExistence type="predicted"/>
<dbReference type="KEGG" id="nvn:NVIE_025640"/>
<name>A0A060HJX3_9ARCH</name>
<dbReference type="STRING" id="926571.NVIE_025640"/>
<dbReference type="EMBL" id="CP007536">
    <property type="protein sequence ID" value="AIC16834.1"/>
    <property type="molecule type" value="Genomic_DNA"/>
</dbReference>
<dbReference type="RefSeq" id="WP_144239716.1">
    <property type="nucleotide sequence ID" value="NZ_CP007536.1"/>
</dbReference>
<sequence length="363" mass="41779">MRNLGLLGVEETWHPLAYLVYQTENQIQKSLQNRILDIDEAALRTAYLGERIKILEDKKVEGLKEKILELRSPKKDLFEKTYFEIQVAAAYAERGNNIQFVKTTPQEGKRTYDLLVDDIEVECTKKDRKTDRDRENIDKWNNVARAAVSLMEYVGLNYFVHIVTRSDPTDQDVEHIKNEMQKLLKSKKEGEFHYDNGTTIKLQIVSWKDQKVPVSGLPQVVLDEYDHLVMNMKLDSENIFTANFCENPRVLGFDSGTMNDRIGKIVNSVKKKRGQFSGTRPAILYVHMNGLEKRASSDDLLNLDESLREELARNTSITATVLAAEYYERKGNILDYQHRVRVTKNITPKNPLPTGFSIVGDYS</sequence>
<dbReference type="Proteomes" id="UP000027093">
    <property type="component" value="Chromosome"/>
</dbReference>
<keyword evidence="2" id="KW-1185">Reference proteome</keyword>
<dbReference type="GeneID" id="74947801"/>